<dbReference type="AlphaFoldDB" id="A0A4Q4MKN4"/>
<protein>
    <submittedName>
        <fullName evidence="2">Uncharacterized protein</fullName>
    </submittedName>
</protein>
<dbReference type="EMBL" id="PDXA01000012">
    <property type="protein sequence ID" value="RYN53382.1"/>
    <property type="molecule type" value="Genomic_DNA"/>
</dbReference>
<organism evidence="2 3">
    <name type="scientific">Alternaria tenuissima</name>
    <dbReference type="NCBI Taxonomy" id="119927"/>
    <lineage>
        <taxon>Eukaryota</taxon>
        <taxon>Fungi</taxon>
        <taxon>Dikarya</taxon>
        <taxon>Ascomycota</taxon>
        <taxon>Pezizomycotina</taxon>
        <taxon>Dothideomycetes</taxon>
        <taxon>Pleosporomycetidae</taxon>
        <taxon>Pleosporales</taxon>
        <taxon>Pleosporineae</taxon>
        <taxon>Pleosporaceae</taxon>
        <taxon>Alternaria</taxon>
        <taxon>Alternaria sect. Alternaria</taxon>
        <taxon>Alternaria alternata complex</taxon>
    </lineage>
</organism>
<dbReference type="Proteomes" id="UP000292402">
    <property type="component" value="Unassembled WGS sequence"/>
</dbReference>
<feature type="region of interest" description="Disordered" evidence="1">
    <location>
        <begin position="614"/>
        <end position="642"/>
    </location>
</feature>
<feature type="compositionally biased region" description="Polar residues" evidence="1">
    <location>
        <begin position="16"/>
        <end position="27"/>
    </location>
</feature>
<feature type="compositionally biased region" description="Basic and acidic residues" evidence="1">
    <location>
        <begin position="526"/>
        <end position="537"/>
    </location>
</feature>
<reference evidence="3" key="1">
    <citation type="journal article" date="2019" name="bioRxiv">
        <title>Genomics, evolutionary history and diagnostics of the Alternaria alternata species group including apple and Asian pear pathotypes.</title>
        <authorList>
            <person name="Armitage A.D."/>
            <person name="Cockerton H.M."/>
            <person name="Sreenivasaprasad S."/>
            <person name="Woodhall J.W."/>
            <person name="Lane C.R."/>
            <person name="Harrison R.J."/>
            <person name="Clarkson J.P."/>
        </authorList>
    </citation>
    <scope>NUCLEOTIDE SEQUENCE [LARGE SCALE GENOMIC DNA]</scope>
    <source>
        <strain evidence="3">FERA 1082</strain>
    </source>
</reference>
<evidence type="ECO:0000313" key="2">
    <source>
        <dbReference type="EMBL" id="RYN53382.1"/>
    </source>
</evidence>
<gene>
    <name evidence="2" type="ORF">AA0114_g4476</name>
</gene>
<feature type="region of interest" description="Disordered" evidence="1">
    <location>
        <begin position="1"/>
        <end position="30"/>
    </location>
</feature>
<feature type="region of interest" description="Disordered" evidence="1">
    <location>
        <begin position="434"/>
        <end position="457"/>
    </location>
</feature>
<accession>A0A4Q4MKN4</accession>
<feature type="compositionally biased region" description="Basic residues" evidence="1">
    <location>
        <begin position="265"/>
        <end position="279"/>
    </location>
</feature>
<sequence length="678" mass="75291">MVMEHLDFAKTHKSKPQGNLDSATNEPKPSVTGMAMLTYAEMRAHKHTENPRCACHDIETILALVPENQQSQFVRVYPRPQPRYAQYPTGVSMFREGLDMEMTVPRQDSAQQPRPSLDSMIMAPMTAEEYTGSRGVEPDKKQNEQFCIPKVANAVSTFFAQARRAVRFRPALLPTPIDDVPAAKNRLPKPCGDETLGDVSTSQLSPQVTVKLQRCNAVRYRTNRRPRLKSRAQKYTNLGYCPGSEADEYDLSAPVAVQQTGHAPITKKRPLTKQSRRQSTKGTTIFEAPPKQSLYHPKRPDSPFPGPQQRTKLPVTSIKKVCKYQRHDAASVNRPQRHTHTNEAANEPRPPPLRGTKDVLSMADKPGLPPLIQRNEYLLWQDLGVLKTTSGPALTSLSTSRRNYAATDFGMSDHVSKDIPEAVSASRRFSLESASSVSQSSGYPATEASVPDDVSDGIPEAIPASRRFSLDDYIITEVVPASYRFSISDSGSETVKVERRLSIDSRFSVGSSTHEGDYAYENHTNAGERTDGDDHYAYSDALDPEPPVIREASVCSSPVRSFSEENRQSLGYYEYAVPSVPDVMSPVDTHSESDSDSSIDQSLFADFDGDHFGTSTPSLTSDTETLPSNSYTTRSDNGYRQSSLEGARHSFRQSLGKASQFNRARTFDILRSNSYWID</sequence>
<comment type="caution">
    <text evidence="2">The sequence shown here is derived from an EMBL/GenBank/DDBJ whole genome shotgun (WGS) entry which is preliminary data.</text>
</comment>
<evidence type="ECO:0000256" key="1">
    <source>
        <dbReference type="SAM" id="MobiDB-lite"/>
    </source>
</evidence>
<name>A0A4Q4MKN4_9PLEO</name>
<feature type="region of interest" description="Disordered" evidence="1">
    <location>
        <begin position="512"/>
        <end position="539"/>
    </location>
</feature>
<proteinExistence type="predicted"/>
<evidence type="ECO:0000313" key="3">
    <source>
        <dbReference type="Proteomes" id="UP000292402"/>
    </source>
</evidence>
<feature type="region of interest" description="Disordered" evidence="1">
    <location>
        <begin position="260"/>
        <end position="312"/>
    </location>
</feature>
<feature type="compositionally biased region" description="Basic and acidic residues" evidence="1">
    <location>
        <begin position="1"/>
        <end position="10"/>
    </location>
</feature>
<feature type="region of interest" description="Disordered" evidence="1">
    <location>
        <begin position="325"/>
        <end position="359"/>
    </location>
</feature>